<protein>
    <recommendedName>
        <fullName evidence="2">EcsC family protein</fullName>
    </recommendedName>
</protein>
<reference evidence="1" key="1">
    <citation type="submission" date="2024-06" db="EMBL/GenBank/DDBJ databases">
        <authorList>
            <person name="Fan A."/>
            <person name="Zhang F.Y."/>
            <person name="Zhang L."/>
        </authorList>
    </citation>
    <scope>NUCLEOTIDE SEQUENCE</scope>
    <source>
        <strain evidence="1">Y61</strain>
    </source>
</reference>
<name>A0AAU8IFN4_9BACL</name>
<dbReference type="AlphaFoldDB" id="A0AAU8IFN4"/>
<gene>
    <name evidence="1" type="ORF">ABNN70_00035</name>
</gene>
<proteinExistence type="predicted"/>
<dbReference type="RefSeq" id="WP_353948322.1">
    <property type="nucleotide sequence ID" value="NZ_CP159510.1"/>
</dbReference>
<dbReference type="EMBL" id="CP159510">
    <property type="protein sequence ID" value="XCJ16988.1"/>
    <property type="molecule type" value="Genomic_DNA"/>
</dbReference>
<organism evidence="1">
    <name type="scientific">Sporolactobacillus sp. Y61</name>
    <dbReference type="NCBI Taxonomy" id="3160863"/>
    <lineage>
        <taxon>Bacteria</taxon>
        <taxon>Bacillati</taxon>
        <taxon>Bacillota</taxon>
        <taxon>Bacilli</taxon>
        <taxon>Bacillales</taxon>
        <taxon>Sporolactobacillaceae</taxon>
        <taxon>Sporolactobacillus</taxon>
    </lineage>
</organism>
<sequence length="142" mass="15700">MAQEITYLYGEEDLWSGDKLDTEKVTYQLILYCGVMLGASGASQAVRVLSSSLADQVLKKVPQQAMTKKFYYRIVQSIAKSFGAKMTKKVFAKSVSKVIPLIGGVVSGKITFATFLPMGMRLTDALDKVYFSYSHAGFEADW</sequence>
<evidence type="ECO:0008006" key="2">
    <source>
        <dbReference type="Google" id="ProtNLM"/>
    </source>
</evidence>
<evidence type="ECO:0000313" key="1">
    <source>
        <dbReference type="EMBL" id="XCJ16988.1"/>
    </source>
</evidence>
<accession>A0AAU8IFN4</accession>